<dbReference type="PROSITE" id="PS51257">
    <property type="entry name" value="PROKAR_LIPOPROTEIN"/>
    <property type="match status" value="1"/>
</dbReference>
<dbReference type="RefSeq" id="WP_103805357.1">
    <property type="nucleotide sequence ID" value="NZ_PQVG01000003.1"/>
</dbReference>
<gene>
    <name evidence="1" type="ORF">C3L50_06520</name>
</gene>
<dbReference type="OrthoDB" id="8926130at2"/>
<dbReference type="Proteomes" id="UP000237310">
    <property type="component" value="Unassembled WGS sequence"/>
</dbReference>
<name>A0A2S5ACM6_9FLAO</name>
<evidence type="ECO:0008006" key="3">
    <source>
        <dbReference type="Google" id="ProtNLM"/>
    </source>
</evidence>
<evidence type="ECO:0000313" key="2">
    <source>
        <dbReference type="Proteomes" id="UP000237310"/>
    </source>
</evidence>
<protein>
    <recommendedName>
        <fullName evidence="3">Lipoprotein</fullName>
    </recommendedName>
</protein>
<dbReference type="EMBL" id="PQVG01000003">
    <property type="protein sequence ID" value="POY40295.1"/>
    <property type="molecule type" value="Genomic_DNA"/>
</dbReference>
<dbReference type="AlphaFoldDB" id="A0A2S5ACM6"/>
<sequence>MKSKLIKIICLIFLFSSCNNRLDKSKIPLKKEKKTYQSIFLGLSPNMSENEFSTKIKELNKNGKLEDGKFPLLVDGQEFLFEIKKRQNSIKLSYSEEYSVQEKYYLLYEKFAKEFSKKGIWFDKCKNNFFKILNKKYKLNKLQIPSKIDLEKIGLEYCDDYKIFVDQNKYILFGTKFYGLKDPIISMGFKHNKEEEEKSVIGNIVSTHDYGMKIFIYYIPVENYQELKNRIIKEIKSKEYREKSYRNKQKEKIQNTNEL</sequence>
<organism evidence="1 2">
    <name type="scientific">Flavobacterium alvei</name>
    <dbReference type="NCBI Taxonomy" id="2080416"/>
    <lineage>
        <taxon>Bacteria</taxon>
        <taxon>Pseudomonadati</taxon>
        <taxon>Bacteroidota</taxon>
        <taxon>Flavobacteriia</taxon>
        <taxon>Flavobacteriales</taxon>
        <taxon>Flavobacteriaceae</taxon>
        <taxon>Flavobacterium</taxon>
    </lineage>
</organism>
<comment type="caution">
    <text evidence="1">The sequence shown here is derived from an EMBL/GenBank/DDBJ whole genome shotgun (WGS) entry which is preliminary data.</text>
</comment>
<proteinExistence type="predicted"/>
<accession>A0A2S5ACM6</accession>
<evidence type="ECO:0000313" key="1">
    <source>
        <dbReference type="EMBL" id="POY40295.1"/>
    </source>
</evidence>
<keyword evidence="2" id="KW-1185">Reference proteome</keyword>
<reference evidence="1 2" key="1">
    <citation type="submission" date="2018-01" db="EMBL/GenBank/DDBJ databases">
        <authorList>
            <person name="Gaut B.S."/>
            <person name="Morton B.R."/>
            <person name="Clegg M.T."/>
            <person name="Duvall M.R."/>
        </authorList>
    </citation>
    <scope>NUCLEOTIDE SEQUENCE [LARGE SCALE GENOMIC DNA]</scope>
    <source>
        <strain evidence="1 2">HR-AY</strain>
    </source>
</reference>